<dbReference type="PANTHER" id="PTHR44591:SF14">
    <property type="entry name" value="PROTEIN PILG"/>
    <property type="match status" value="1"/>
</dbReference>
<proteinExistence type="predicted"/>
<dbReference type="SMART" id="SM00448">
    <property type="entry name" value="REC"/>
    <property type="match status" value="1"/>
</dbReference>
<dbReference type="KEGG" id="dej:AWY79_14455"/>
<keyword evidence="2" id="KW-0902">Two-component regulatory system</keyword>
<feature type="modified residue" description="4-aspartylphosphate" evidence="3">
    <location>
        <position position="53"/>
    </location>
</feature>
<reference evidence="5 7" key="1">
    <citation type="journal article" date="2016" name="Front. Microbiol.">
        <title>Genome Sequence of the Piezophilic, Mesophilic Sulfate-Reducing Bacterium Desulfovibrio indicus J2T.</title>
        <authorList>
            <person name="Cao J."/>
            <person name="Maignien L."/>
            <person name="Shao Z."/>
            <person name="Alain K."/>
            <person name="Jebbar M."/>
        </authorList>
    </citation>
    <scope>NUCLEOTIDE SEQUENCE [LARGE SCALE GENOMIC DNA]</scope>
    <source>
        <strain evidence="5 7">J2</strain>
    </source>
</reference>
<dbReference type="AlphaFoldDB" id="A0A126QR99"/>
<dbReference type="Pfam" id="PF00072">
    <property type="entry name" value="Response_reg"/>
    <property type="match status" value="1"/>
</dbReference>
<sequence length="142" mass="15662">MAEKVLLIDDEVEFLEALSERMEIRGMEVTTAESASNAVDALGAGDYDAIVLDLQMPDMNGIEMLKLIRKSHPDLQVILLTGQATLEAGIQAMKLGAMDFMEKPADIDALTDKIKKAQAKKMVIVEKKTEKKVNDILKSKGW</sequence>
<dbReference type="OrthoDB" id="9800029at2"/>
<dbReference type="InterPro" id="IPR050595">
    <property type="entry name" value="Bact_response_regulator"/>
</dbReference>
<reference evidence="6 8" key="2">
    <citation type="submission" date="2019-03" db="EMBL/GenBank/DDBJ databases">
        <title>Genomic Encyclopedia of Type Strains, Phase IV (KMG-IV): sequencing the most valuable type-strain genomes for metagenomic binning, comparative biology and taxonomic classification.</title>
        <authorList>
            <person name="Goeker M."/>
        </authorList>
    </citation>
    <scope>NUCLEOTIDE SEQUENCE [LARGE SCALE GENOMIC DNA]</scope>
    <source>
        <strain evidence="6 8">DSM 101483</strain>
    </source>
</reference>
<keyword evidence="1 3" id="KW-0597">Phosphoprotein</keyword>
<dbReference type="Proteomes" id="UP000055611">
    <property type="component" value="Chromosome"/>
</dbReference>
<keyword evidence="7" id="KW-1185">Reference proteome</keyword>
<evidence type="ECO:0000313" key="6">
    <source>
        <dbReference type="EMBL" id="TDT86571.1"/>
    </source>
</evidence>
<evidence type="ECO:0000313" key="8">
    <source>
        <dbReference type="Proteomes" id="UP000295506"/>
    </source>
</evidence>
<dbReference type="EMBL" id="CP014206">
    <property type="protein sequence ID" value="AMK12227.1"/>
    <property type="molecule type" value="Genomic_DNA"/>
</dbReference>
<dbReference type="SUPFAM" id="SSF52172">
    <property type="entry name" value="CheY-like"/>
    <property type="match status" value="1"/>
</dbReference>
<dbReference type="EMBL" id="SOBK01000012">
    <property type="protein sequence ID" value="TDT86571.1"/>
    <property type="molecule type" value="Genomic_DNA"/>
</dbReference>
<organism evidence="6 8">
    <name type="scientific">Pseudodesulfovibrio indicus</name>
    <dbReference type="NCBI Taxonomy" id="1716143"/>
    <lineage>
        <taxon>Bacteria</taxon>
        <taxon>Pseudomonadati</taxon>
        <taxon>Thermodesulfobacteriota</taxon>
        <taxon>Desulfovibrionia</taxon>
        <taxon>Desulfovibrionales</taxon>
        <taxon>Desulfovibrionaceae</taxon>
    </lineage>
</organism>
<evidence type="ECO:0000313" key="7">
    <source>
        <dbReference type="Proteomes" id="UP000055611"/>
    </source>
</evidence>
<dbReference type="InterPro" id="IPR011006">
    <property type="entry name" value="CheY-like_superfamily"/>
</dbReference>
<dbReference type="PANTHER" id="PTHR44591">
    <property type="entry name" value="STRESS RESPONSE REGULATOR PROTEIN 1"/>
    <property type="match status" value="1"/>
</dbReference>
<evidence type="ECO:0000256" key="3">
    <source>
        <dbReference type="PROSITE-ProRule" id="PRU00169"/>
    </source>
</evidence>
<evidence type="ECO:0000259" key="4">
    <source>
        <dbReference type="PROSITE" id="PS50110"/>
    </source>
</evidence>
<dbReference type="RefSeq" id="WP_066805442.1">
    <property type="nucleotide sequence ID" value="NZ_CP014206.1"/>
</dbReference>
<dbReference type="PROSITE" id="PS50110">
    <property type="entry name" value="RESPONSE_REGULATORY"/>
    <property type="match status" value="1"/>
</dbReference>
<evidence type="ECO:0000256" key="2">
    <source>
        <dbReference type="ARBA" id="ARBA00023012"/>
    </source>
</evidence>
<name>A0A126QR99_9BACT</name>
<protein>
    <submittedName>
        <fullName evidence="6">Response regulator receiver domain-containing protein</fullName>
    </submittedName>
    <submittedName>
        <fullName evidence="5">Two-component system response regulator</fullName>
    </submittedName>
</protein>
<gene>
    <name evidence="5" type="ORF">AWY79_14455</name>
    <name evidence="6" type="ORF">EDC59_11280</name>
</gene>
<dbReference type="GO" id="GO:0000160">
    <property type="term" value="P:phosphorelay signal transduction system"/>
    <property type="evidence" value="ECO:0007669"/>
    <property type="project" value="UniProtKB-KW"/>
</dbReference>
<evidence type="ECO:0000256" key="1">
    <source>
        <dbReference type="ARBA" id="ARBA00022553"/>
    </source>
</evidence>
<evidence type="ECO:0000313" key="5">
    <source>
        <dbReference type="EMBL" id="AMK12227.1"/>
    </source>
</evidence>
<accession>A0A126QR99</accession>
<dbReference type="Proteomes" id="UP000295506">
    <property type="component" value="Unassembled WGS sequence"/>
</dbReference>
<dbReference type="Gene3D" id="3.40.50.2300">
    <property type="match status" value="1"/>
</dbReference>
<feature type="domain" description="Response regulatory" evidence="4">
    <location>
        <begin position="4"/>
        <end position="118"/>
    </location>
</feature>
<dbReference type="InterPro" id="IPR001789">
    <property type="entry name" value="Sig_transdc_resp-reg_receiver"/>
</dbReference>